<gene>
    <name evidence="1" type="ORF">FM115_07320</name>
</gene>
<dbReference type="InterPro" id="IPR005624">
    <property type="entry name" value="PduO/GlcC-like"/>
</dbReference>
<dbReference type="InterPro" id="IPR010371">
    <property type="entry name" value="YBR137W-like"/>
</dbReference>
<dbReference type="Proteomes" id="UP000195611">
    <property type="component" value="Unassembled WGS sequence"/>
</dbReference>
<reference evidence="1 2" key="1">
    <citation type="submission" date="2017-02" db="EMBL/GenBank/DDBJ databases">
        <authorList>
            <person name="Peterson S.W."/>
        </authorList>
    </citation>
    <scope>NUCLEOTIDE SEQUENCE [LARGE SCALE GENOMIC DNA]</scope>
    <source>
        <strain evidence="1 2">42ea</strain>
    </source>
</reference>
<dbReference type="EMBL" id="FUKW01000096">
    <property type="protein sequence ID" value="SJN36832.1"/>
    <property type="molecule type" value="Genomic_DNA"/>
</dbReference>
<evidence type="ECO:0008006" key="3">
    <source>
        <dbReference type="Google" id="ProtNLM"/>
    </source>
</evidence>
<evidence type="ECO:0000313" key="1">
    <source>
        <dbReference type="EMBL" id="SJN36832.1"/>
    </source>
</evidence>
<dbReference type="InterPro" id="IPR038084">
    <property type="entry name" value="PduO/GlcC-like_sf"/>
</dbReference>
<evidence type="ECO:0000313" key="2">
    <source>
        <dbReference type="Proteomes" id="UP000195611"/>
    </source>
</evidence>
<dbReference type="SUPFAM" id="SSF143744">
    <property type="entry name" value="GlcG-like"/>
    <property type="match status" value="1"/>
</dbReference>
<proteinExistence type="predicted"/>
<organism evidence="1 2">
    <name type="scientific">Marinilactibacillus psychrotolerans 42ea</name>
    <dbReference type="NCBI Taxonomy" id="1255609"/>
    <lineage>
        <taxon>Bacteria</taxon>
        <taxon>Bacillati</taxon>
        <taxon>Bacillota</taxon>
        <taxon>Bacilli</taxon>
        <taxon>Lactobacillales</taxon>
        <taxon>Carnobacteriaceae</taxon>
        <taxon>Marinilactibacillus</taxon>
    </lineage>
</organism>
<dbReference type="AlphaFoldDB" id="A0A1R4JXX4"/>
<dbReference type="RefSeq" id="WP_226910049.1">
    <property type="nucleotide sequence ID" value="NZ_FUKW01000096.1"/>
</dbReference>
<dbReference type="PANTHER" id="PTHR28255:SF1">
    <property type="entry name" value="UPF0303 PROTEIN YBR137W"/>
    <property type="match status" value="1"/>
</dbReference>
<sequence>MTIERVMQQEEQLQFEVFNHETALDITNEIVEYVKQHYPKPVGIQIFYNEKMVLHYLMDGRKNSPWLERKTRTVMESGHSSLWAFYKNESEERYKHWEKDERYAICGGGFPVIEKGVIKGAICVSGLDHMDDHDIIIQVLKKRLLSKK</sequence>
<name>A0A1R4JXX4_9LACT</name>
<dbReference type="PANTHER" id="PTHR28255">
    <property type="match status" value="1"/>
</dbReference>
<dbReference type="Pfam" id="PF03928">
    <property type="entry name" value="HbpS-like"/>
    <property type="match status" value="1"/>
</dbReference>
<accession>A0A1R4JXX4</accession>
<dbReference type="Gene3D" id="3.30.450.150">
    <property type="entry name" value="Haem-degrading domain"/>
    <property type="match status" value="1"/>
</dbReference>
<protein>
    <recommendedName>
        <fullName evidence="3">Heme-degrading domain-containing protein</fullName>
    </recommendedName>
</protein>